<evidence type="ECO:0008006" key="3">
    <source>
        <dbReference type="Google" id="ProtNLM"/>
    </source>
</evidence>
<dbReference type="AlphaFoldDB" id="A0AAW1V8J7"/>
<comment type="caution">
    <text evidence="1">The sequence shown here is derived from an EMBL/GenBank/DDBJ whole genome shotgun (WGS) entry which is preliminary data.</text>
</comment>
<evidence type="ECO:0000313" key="2">
    <source>
        <dbReference type="Proteomes" id="UP001431783"/>
    </source>
</evidence>
<sequence length="108" mass="12680">MTPDCMQDLIGRLKLVDWKQIWNIPENEVYINIITILRKMSSAEIEPKKVEKQPKSGIIYISSIPLYMTQIREYFGKFGTVGRVFLQIDKKVDKEGKLYQNTINKLEK</sequence>
<protein>
    <recommendedName>
        <fullName evidence="3">RRM domain-containing protein</fullName>
    </recommendedName>
</protein>
<dbReference type="GO" id="GO:0003676">
    <property type="term" value="F:nucleic acid binding"/>
    <property type="evidence" value="ECO:0007669"/>
    <property type="project" value="InterPro"/>
</dbReference>
<dbReference type="Proteomes" id="UP001431783">
    <property type="component" value="Unassembled WGS sequence"/>
</dbReference>
<gene>
    <name evidence="1" type="ORF">WA026_014725</name>
</gene>
<name>A0AAW1V8J7_9CUCU</name>
<keyword evidence="2" id="KW-1185">Reference proteome</keyword>
<accession>A0AAW1V8J7</accession>
<reference evidence="1 2" key="1">
    <citation type="submission" date="2023-03" db="EMBL/GenBank/DDBJ databases">
        <title>Genome insight into feeding habits of ladybird beetles.</title>
        <authorList>
            <person name="Li H.-S."/>
            <person name="Huang Y.-H."/>
            <person name="Pang H."/>
        </authorList>
    </citation>
    <scope>NUCLEOTIDE SEQUENCE [LARGE SCALE GENOMIC DNA]</scope>
    <source>
        <strain evidence="1">SYSU_2023b</strain>
        <tissue evidence="1">Whole body</tissue>
    </source>
</reference>
<dbReference type="InterPro" id="IPR035979">
    <property type="entry name" value="RBD_domain_sf"/>
</dbReference>
<dbReference type="SUPFAM" id="SSF54928">
    <property type="entry name" value="RNA-binding domain, RBD"/>
    <property type="match status" value="1"/>
</dbReference>
<dbReference type="EMBL" id="JARQZJ010000128">
    <property type="protein sequence ID" value="KAK9891488.1"/>
    <property type="molecule type" value="Genomic_DNA"/>
</dbReference>
<evidence type="ECO:0000313" key="1">
    <source>
        <dbReference type="EMBL" id="KAK9891488.1"/>
    </source>
</evidence>
<organism evidence="1 2">
    <name type="scientific">Henosepilachna vigintioctopunctata</name>
    <dbReference type="NCBI Taxonomy" id="420089"/>
    <lineage>
        <taxon>Eukaryota</taxon>
        <taxon>Metazoa</taxon>
        <taxon>Ecdysozoa</taxon>
        <taxon>Arthropoda</taxon>
        <taxon>Hexapoda</taxon>
        <taxon>Insecta</taxon>
        <taxon>Pterygota</taxon>
        <taxon>Neoptera</taxon>
        <taxon>Endopterygota</taxon>
        <taxon>Coleoptera</taxon>
        <taxon>Polyphaga</taxon>
        <taxon>Cucujiformia</taxon>
        <taxon>Coccinelloidea</taxon>
        <taxon>Coccinellidae</taxon>
        <taxon>Epilachninae</taxon>
        <taxon>Epilachnini</taxon>
        <taxon>Henosepilachna</taxon>
    </lineage>
</organism>
<proteinExistence type="predicted"/>